<evidence type="ECO:0000313" key="2">
    <source>
        <dbReference type="Proteomes" id="UP000321223"/>
    </source>
</evidence>
<organism evidence="1 2">
    <name type="scientific">Microcystis aeruginosa 11-30S32</name>
    <dbReference type="NCBI Taxonomy" id="2358142"/>
    <lineage>
        <taxon>Bacteria</taxon>
        <taxon>Bacillati</taxon>
        <taxon>Cyanobacteriota</taxon>
        <taxon>Cyanophyceae</taxon>
        <taxon>Oscillatoriophycideae</taxon>
        <taxon>Chroococcales</taxon>
        <taxon>Microcystaceae</taxon>
        <taxon>Microcystis</taxon>
    </lineage>
</organism>
<accession>A0A510PCN1</accession>
<reference evidence="1 2" key="1">
    <citation type="journal article" date="2019" name="Appl. Environ. Microbiol.">
        <title>Co-occurrence of broad and narrow host-range viruses infecting the toxic bloom-forming cyanobacterium Microcystis aeruginosa.</title>
        <authorList>
            <person name="Morimoto D."/>
            <person name="Tominaga K."/>
            <person name="Nishimura Y."/>
            <person name="Yoshida N."/>
            <person name="Kimura S."/>
            <person name="Sako Y."/>
            <person name="Yoshida T."/>
        </authorList>
    </citation>
    <scope>NUCLEOTIDE SEQUENCE [LARGE SCALE GENOMIC DNA]</scope>
    <source>
        <strain evidence="1 2">11-30S32</strain>
    </source>
</reference>
<dbReference type="EMBL" id="BHVU01000005">
    <property type="protein sequence ID" value="GCA91517.1"/>
    <property type="molecule type" value="Genomic_DNA"/>
</dbReference>
<protein>
    <submittedName>
        <fullName evidence="1">Uncharacterized protein</fullName>
    </submittedName>
</protein>
<dbReference type="RefSeq" id="WP_147068755.1">
    <property type="nucleotide sequence ID" value="NZ_BHVU01000005.1"/>
</dbReference>
<dbReference type="AlphaFoldDB" id="A0A510PCN1"/>
<proteinExistence type="predicted"/>
<comment type="caution">
    <text evidence="1">The sequence shown here is derived from an EMBL/GenBank/DDBJ whole genome shotgun (WGS) entry which is preliminary data.</text>
</comment>
<evidence type="ECO:0000313" key="1">
    <source>
        <dbReference type="EMBL" id="GCA91517.1"/>
    </source>
</evidence>
<gene>
    <name evidence="1" type="ORF">MAE30S32_01690</name>
</gene>
<dbReference type="Proteomes" id="UP000321223">
    <property type="component" value="Unassembled WGS sequence"/>
</dbReference>
<name>A0A510PCN1_MICAE</name>
<sequence length="91" mass="10333">MAERLAVDVSPTYESGFLGRRGDDKFPCTGARITRVEFHKEVSKHRITPFDDGIGRGDAHTNDTELPDVGVHYWLDAGTRLKYILKVWVED</sequence>